<dbReference type="PROSITE" id="PS01076">
    <property type="entry name" value="ACETATE_KINASE_2"/>
    <property type="match status" value="1"/>
</dbReference>
<proteinExistence type="inferred from homology"/>
<comment type="caution">
    <text evidence="9">Lacks conserved residue(s) required for the propagation of feature annotation.</text>
</comment>
<keyword evidence="12" id="KW-1185">Reference proteome</keyword>
<dbReference type="PROSITE" id="PS01075">
    <property type="entry name" value="ACETATE_KINASE_1"/>
    <property type="match status" value="1"/>
</dbReference>
<evidence type="ECO:0000313" key="12">
    <source>
        <dbReference type="Proteomes" id="UP000199468"/>
    </source>
</evidence>
<accession>A0ABY0P8B1</accession>
<dbReference type="InterPro" id="IPR023865">
    <property type="entry name" value="Aliphatic_acid_kinase_CS"/>
</dbReference>
<dbReference type="SUPFAM" id="SSF53067">
    <property type="entry name" value="Actin-like ATPase domain"/>
    <property type="match status" value="2"/>
</dbReference>
<evidence type="ECO:0000256" key="7">
    <source>
        <dbReference type="ARBA" id="ARBA00022840"/>
    </source>
</evidence>
<feature type="site" description="Transition state stabilizer" evidence="9">
    <location>
        <position position="177"/>
    </location>
</feature>
<evidence type="ECO:0000256" key="1">
    <source>
        <dbReference type="ARBA" id="ARBA00008748"/>
    </source>
</evidence>
<comment type="subcellular location">
    <subcellularLocation>
        <location evidence="9">Cytoplasm</location>
    </subcellularLocation>
</comment>
<keyword evidence="4 9" id="KW-0479">Metal-binding</keyword>
<dbReference type="InterPro" id="IPR000890">
    <property type="entry name" value="Aliphatic_acid_kin_short-chain"/>
</dbReference>
<evidence type="ECO:0000256" key="5">
    <source>
        <dbReference type="ARBA" id="ARBA00022741"/>
    </source>
</evidence>
<dbReference type="PIRSF" id="PIRSF000722">
    <property type="entry name" value="Acetate_prop_kin"/>
    <property type="match status" value="1"/>
</dbReference>
<evidence type="ECO:0000256" key="6">
    <source>
        <dbReference type="ARBA" id="ARBA00022777"/>
    </source>
</evidence>
<dbReference type="EMBL" id="FNBZ01000011">
    <property type="protein sequence ID" value="SDH66886.1"/>
    <property type="molecule type" value="Genomic_DNA"/>
</dbReference>
<keyword evidence="8 9" id="KW-0460">Magnesium</keyword>
<dbReference type="GO" id="GO:0016301">
    <property type="term" value="F:kinase activity"/>
    <property type="evidence" value="ECO:0007669"/>
    <property type="project" value="UniProtKB-KW"/>
</dbReference>
<comment type="similarity">
    <text evidence="1 9 10">Belongs to the acetokinase family.</text>
</comment>
<evidence type="ECO:0000256" key="8">
    <source>
        <dbReference type="ARBA" id="ARBA00022842"/>
    </source>
</evidence>
<organism evidence="11 12">
    <name type="scientific">Bosea robiniae</name>
    <dbReference type="NCBI Taxonomy" id="1036780"/>
    <lineage>
        <taxon>Bacteria</taxon>
        <taxon>Pseudomonadati</taxon>
        <taxon>Pseudomonadota</taxon>
        <taxon>Alphaproteobacteria</taxon>
        <taxon>Hyphomicrobiales</taxon>
        <taxon>Boseaceae</taxon>
        <taxon>Bosea</taxon>
    </lineage>
</organism>
<feature type="binding site" evidence="9">
    <location>
        <position position="16"/>
    </location>
    <ligand>
        <name>ATP</name>
        <dbReference type="ChEBI" id="CHEBI:30616"/>
    </ligand>
</feature>
<keyword evidence="5 9" id="KW-0547">Nucleotide-binding</keyword>
<feature type="binding site" evidence="9">
    <location>
        <position position="9"/>
    </location>
    <ligand>
        <name>Mg(2+)</name>
        <dbReference type="ChEBI" id="CHEBI:18420"/>
    </ligand>
</feature>
<keyword evidence="3 9" id="KW-0808">Transferase</keyword>
<evidence type="ECO:0000256" key="10">
    <source>
        <dbReference type="RuleBase" id="RU003835"/>
    </source>
</evidence>
<dbReference type="Pfam" id="PF00871">
    <property type="entry name" value="Acetate_kinase"/>
    <property type="match status" value="1"/>
</dbReference>
<dbReference type="PANTHER" id="PTHR21060">
    <property type="entry name" value="ACETATE KINASE"/>
    <property type="match status" value="1"/>
</dbReference>
<protein>
    <recommendedName>
        <fullName evidence="9">Acetate kinase</fullName>
        <ecNumber evidence="9">2.7.2.1</ecNumber>
    </recommendedName>
    <alternativeName>
        <fullName evidence="9">Acetokinase</fullName>
    </alternativeName>
</protein>
<evidence type="ECO:0000256" key="2">
    <source>
        <dbReference type="ARBA" id="ARBA00022490"/>
    </source>
</evidence>
<name>A0ABY0P8B1_9HYPH</name>
<dbReference type="InterPro" id="IPR004372">
    <property type="entry name" value="Ac/propionate_kinase"/>
</dbReference>
<dbReference type="InterPro" id="IPR043129">
    <property type="entry name" value="ATPase_NBD"/>
</dbReference>
<feature type="binding site" evidence="9">
    <location>
        <begin position="204"/>
        <end position="208"/>
    </location>
    <ligand>
        <name>ATP</name>
        <dbReference type="ChEBI" id="CHEBI:30616"/>
    </ligand>
</feature>
<dbReference type="Proteomes" id="UP000199468">
    <property type="component" value="Unassembled WGS sequence"/>
</dbReference>
<comment type="function">
    <text evidence="9">Catalyzes the formation of acetyl phosphate from acetate and ATP. Can also catalyze the reverse reaction.</text>
</comment>
<feature type="binding site" evidence="9">
    <location>
        <begin position="324"/>
        <end position="328"/>
    </location>
    <ligand>
        <name>ATP</name>
        <dbReference type="ChEBI" id="CHEBI:30616"/>
    </ligand>
</feature>
<evidence type="ECO:0000256" key="3">
    <source>
        <dbReference type="ARBA" id="ARBA00022679"/>
    </source>
</evidence>
<keyword evidence="6 9" id="KW-0418">Kinase</keyword>
<dbReference type="HAMAP" id="MF_00020">
    <property type="entry name" value="Acetate_kinase"/>
    <property type="match status" value="1"/>
</dbReference>
<reference evidence="11 12" key="1">
    <citation type="submission" date="2016-10" db="EMBL/GenBank/DDBJ databases">
        <authorList>
            <person name="Varghese N."/>
            <person name="Submissions S."/>
        </authorList>
    </citation>
    <scope>NUCLEOTIDE SEQUENCE [LARGE SCALE GENOMIC DNA]</scope>
    <source>
        <strain evidence="11 12">DSM 26672</strain>
    </source>
</reference>
<dbReference type="RefSeq" id="WP_091862349.1">
    <property type="nucleotide sequence ID" value="NZ_FNBZ01000011.1"/>
</dbReference>
<dbReference type="PANTHER" id="PTHR21060:SF21">
    <property type="entry name" value="ACETATE KINASE"/>
    <property type="match status" value="1"/>
</dbReference>
<dbReference type="Gene3D" id="3.30.420.40">
    <property type="match status" value="2"/>
</dbReference>
<comment type="pathway">
    <text evidence="9">Metabolic intermediate biosynthesis; acetyl-CoA biosynthesis; acetyl-CoA from acetate: step 1/2.</text>
</comment>
<evidence type="ECO:0000256" key="9">
    <source>
        <dbReference type="HAMAP-Rule" id="MF_00020"/>
    </source>
</evidence>
<feature type="binding site" evidence="9">
    <location>
        <position position="355"/>
    </location>
    <ligand>
        <name>Mg(2+)</name>
        <dbReference type="ChEBI" id="CHEBI:18420"/>
    </ligand>
</feature>
<feature type="binding site" evidence="9">
    <location>
        <position position="89"/>
    </location>
    <ligand>
        <name>substrate</name>
    </ligand>
</feature>
<feature type="active site" description="Proton donor/acceptor" evidence="9">
    <location>
        <position position="146"/>
    </location>
</feature>
<dbReference type="PRINTS" id="PR00471">
    <property type="entry name" value="ACETATEKNASE"/>
</dbReference>
<keyword evidence="2 9" id="KW-0963">Cytoplasm</keyword>
<feature type="site" description="Transition state stabilizer" evidence="9">
    <location>
        <position position="237"/>
    </location>
</feature>
<dbReference type="EC" id="2.7.2.1" evidence="9"/>
<keyword evidence="7 9" id="KW-0067">ATP-binding</keyword>
<comment type="catalytic activity">
    <reaction evidence="9">
        <text>acetate + ATP = acetyl phosphate + ADP</text>
        <dbReference type="Rhea" id="RHEA:11352"/>
        <dbReference type="ChEBI" id="CHEBI:22191"/>
        <dbReference type="ChEBI" id="CHEBI:30089"/>
        <dbReference type="ChEBI" id="CHEBI:30616"/>
        <dbReference type="ChEBI" id="CHEBI:456216"/>
        <dbReference type="EC" id="2.7.2.1"/>
    </reaction>
</comment>
<dbReference type="NCBIfam" id="TIGR00016">
    <property type="entry name" value="ackA"/>
    <property type="match status" value="1"/>
</dbReference>
<comment type="subunit">
    <text evidence="9">Homodimer.</text>
</comment>
<comment type="cofactor">
    <cofactor evidence="9">
        <name>Mg(2+)</name>
        <dbReference type="ChEBI" id="CHEBI:18420"/>
    </cofactor>
    <cofactor evidence="9">
        <name>Mn(2+)</name>
        <dbReference type="ChEBI" id="CHEBI:29035"/>
    </cofactor>
    <text evidence="9">Mg(2+). Can also accept Mn(2+).</text>
</comment>
<evidence type="ECO:0000256" key="4">
    <source>
        <dbReference type="ARBA" id="ARBA00022723"/>
    </source>
</evidence>
<sequence>MIDTVLVLNAGSSSLKFQVFRVGDLDVLARGKAVRLGEPEPAMDASLADGTRERIALPPACDHDTALAAVLAFVDRHDDAWRMKAVVHRIVHGGERFVDAVVVTPEVFAALEALSPLAPLHQPHNLAAVTAARRLMGDVPNIACFDTAFHARHDALTHNFALGQDLRDRGIRRYGFHGLSYQWLEMVLAEQHPHLHAGRVVAAHLGNGASLCAIQGGRSIDTTMGMTTLDGLPMGTRCGALDAGAVLYMFQSLGMNAQEVSDALYERSGLLGLSGLSNDVETLLKSDDPRARFALDYFALKVAQFAAFMAAAIGGIDALVFTGGIGEHAAPVRDAIVERLRFLGAFEVIVIKANEERVMALQARACLAGEG</sequence>
<gene>
    <name evidence="9" type="primary">ackA</name>
    <name evidence="11" type="ORF">SAMN05421844_11127</name>
</gene>
<comment type="caution">
    <text evidence="11">The sequence shown here is derived from an EMBL/GenBank/DDBJ whole genome shotgun (WGS) entry which is preliminary data.</text>
</comment>
<evidence type="ECO:0000313" key="11">
    <source>
        <dbReference type="EMBL" id="SDH66886.1"/>
    </source>
</evidence>